<name>A0A5J5CE59_9PERO</name>
<dbReference type="EMBL" id="VOFY01000407">
    <property type="protein sequence ID" value="KAA8578599.1"/>
    <property type="molecule type" value="Genomic_DNA"/>
</dbReference>
<sequence>VFGQRLEETVLYERRYGLRLVPLVVEQCVNFIRERGLHEVGLFRQPGQASLVKELQEAFDAGERPSFDSSTDVHTVASLLKLYLRQLPEPLVPYRRYYDFLFCGQKLSSDRTQVWGS</sequence>
<reference evidence="3 4" key="1">
    <citation type="submission" date="2019-08" db="EMBL/GenBank/DDBJ databases">
        <title>A chromosome-level genome assembly, high-density linkage maps, and genome scans reveal the genomic architecture of hybrid incompatibilities underlying speciation via character displacement in darters (Percidae: Etheostominae).</title>
        <authorList>
            <person name="Moran R.L."/>
            <person name="Catchen J.M."/>
            <person name="Fuller R.C."/>
        </authorList>
    </citation>
    <scope>NUCLEOTIDE SEQUENCE [LARGE SCALE GENOMIC DNA]</scope>
    <source>
        <strain evidence="3">EspeVRDwgs_2016</strain>
        <tissue evidence="3">Muscle</tissue>
    </source>
</reference>
<dbReference type="GO" id="GO:0035313">
    <property type="term" value="P:wound healing, spreading of epidermal cells"/>
    <property type="evidence" value="ECO:0007669"/>
    <property type="project" value="TreeGrafter"/>
</dbReference>
<dbReference type="PANTHER" id="PTHR15228">
    <property type="entry name" value="SPERMATHECAL PHYSIOLOGY VARIANT"/>
    <property type="match status" value="1"/>
</dbReference>
<evidence type="ECO:0000256" key="1">
    <source>
        <dbReference type="ARBA" id="ARBA00022468"/>
    </source>
</evidence>
<dbReference type="PANTHER" id="PTHR15228:SF36">
    <property type="entry name" value="RHO GTPASE-ACTIVATING PROTEIN 24-LIKE ISOFORM X1"/>
    <property type="match status" value="1"/>
</dbReference>
<protein>
    <recommendedName>
        <fullName evidence="2">Rho-GAP domain-containing protein</fullName>
    </recommendedName>
</protein>
<dbReference type="InterPro" id="IPR008936">
    <property type="entry name" value="Rho_GTPase_activation_prot"/>
</dbReference>
<keyword evidence="4" id="KW-1185">Reference proteome</keyword>
<dbReference type="GO" id="GO:0005925">
    <property type="term" value="C:focal adhesion"/>
    <property type="evidence" value="ECO:0007669"/>
    <property type="project" value="TreeGrafter"/>
</dbReference>
<dbReference type="PROSITE" id="PS50238">
    <property type="entry name" value="RHOGAP"/>
    <property type="match status" value="1"/>
</dbReference>
<dbReference type="Pfam" id="PF00620">
    <property type="entry name" value="RhoGAP"/>
    <property type="match status" value="1"/>
</dbReference>
<dbReference type="SUPFAM" id="SSF48350">
    <property type="entry name" value="GTPase activation domain, GAP"/>
    <property type="match status" value="1"/>
</dbReference>
<feature type="domain" description="Rho-GAP" evidence="2">
    <location>
        <begin position="4"/>
        <end position="117"/>
    </location>
</feature>
<dbReference type="Gene3D" id="1.10.555.10">
    <property type="entry name" value="Rho GTPase activation protein"/>
    <property type="match status" value="1"/>
</dbReference>
<dbReference type="InterPro" id="IPR051025">
    <property type="entry name" value="RhoGAP"/>
</dbReference>
<dbReference type="InterPro" id="IPR000198">
    <property type="entry name" value="RhoGAP_dom"/>
</dbReference>
<dbReference type="Proteomes" id="UP000327493">
    <property type="component" value="Unassembled WGS sequence"/>
</dbReference>
<evidence type="ECO:0000313" key="3">
    <source>
        <dbReference type="EMBL" id="KAA8578599.1"/>
    </source>
</evidence>
<proteinExistence type="predicted"/>
<feature type="non-terminal residue" evidence="3">
    <location>
        <position position="1"/>
    </location>
</feature>
<dbReference type="GO" id="GO:0005096">
    <property type="term" value="F:GTPase activator activity"/>
    <property type="evidence" value="ECO:0007669"/>
    <property type="project" value="UniProtKB-KW"/>
</dbReference>
<dbReference type="GO" id="GO:0035021">
    <property type="term" value="P:negative regulation of Rac protein signal transduction"/>
    <property type="evidence" value="ECO:0007669"/>
    <property type="project" value="TreeGrafter"/>
</dbReference>
<evidence type="ECO:0000259" key="2">
    <source>
        <dbReference type="PROSITE" id="PS50238"/>
    </source>
</evidence>
<keyword evidence="1" id="KW-0343">GTPase activation</keyword>
<accession>A0A5J5CE59</accession>
<dbReference type="AlphaFoldDB" id="A0A5J5CE59"/>
<dbReference type="GO" id="GO:0007165">
    <property type="term" value="P:signal transduction"/>
    <property type="evidence" value="ECO:0007669"/>
    <property type="project" value="InterPro"/>
</dbReference>
<evidence type="ECO:0000313" key="4">
    <source>
        <dbReference type="Proteomes" id="UP000327493"/>
    </source>
</evidence>
<dbReference type="SMART" id="SM00324">
    <property type="entry name" value="RhoGAP"/>
    <property type="match status" value="1"/>
</dbReference>
<comment type="caution">
    <text evidence="3">The sequence shown here is derived from an EMBL/GenBank/DDBJ whole genome shotgun (WGS) entry which is preliminary data.</text>
</comment>
<gene>
    <name evidence="3" type="ORF">FQN60_002459</name>
</gene>
<organism evidence="3 4">
    <name type="scientific">Etheostoma spectabile</name>
    <name type="common">orangethroat darter</name>
    <dbReference type="NCBI Taxonomy" id="54343"/>
    <lineage>
        <taxon>Eukaryota</taxon>
        <taxon>Metazoa</taxon>
        <taxon>Chordata</taxon>
        <taxon>Craniata</taxon>
        <taxon>Vertebrata</taxon>
        <taxon>Euteleostomi</taxon>
        <taxon>Actinopterygii</taxon>
        <taxon>Neopterygii</taxon>
        <taxon>Teleostei</taxon>
        <taxon>Neoteleostei</taxon>
        <taxon>Acanthomorphata</taxon>
        <taxon>Eupercaria</taxon>
        <taxon>Perciformes</taxon>
        <taxon>Percoidei</taxon>
        <taxon>Percidae</taxon>
        <taxon>Etheostomatinae</taxon>
        <taxon>Etheostoma</taxon>
    </lineage>
</organism>
<dbReference type="GO" id="GO:1900028">
    <property type="term" value="P:negative regulation of ruffle assembly"/>
    <property type="evidence" value="ECO:0007669"/>
    <property type="project" value="TreeGrafter"/>
</dbReference>